<dbReference type="Proteomes" id="UP000006804">
    <property type="component" value="Chromosome"/>
</dbReference>
<dbReference type="PATRIC" id="fig|688269.3.peg.1374"/>
<dbReference type="EMBL" id="CP002351">
    <property type="protein sequence ID" value="AEH51399.1"/>
    <property type="molecule type" value="Genomic_DNA"/>
</dbReference>
<accession>F7YTV3</accession>
<gene>
    <name evidence="2" type="ORF">Theth_1335</name>
</gene>
<evidence type="ECO:0000313" key="3">
    <source>
        <dbReference type="Proteomes" id="UP000006804"/>
    </source>
</evidence>
<dbReference type="eggNOG" id="COG0673">
    <property type="taxonomic scope" value="Bacteria"/>
</dbReference>
<protein>
    <recommendedName>
        <fullName evidence="1">DUF6917 domain-containing protein</fullName>
    </recommendedName>
</protein>
<proteinExistence type="predicted"/>
<evidence type="ECO:0000313" key="2">
    <source>
        <dbReference type="EMBL" id="AEH51399.1"/>
    </source>
</evidence>
<organism evidence="2 3">
    <name type="scientific">Pseudothermotoga thermarum DSM 5069</name>
    <dbReference type="NCBI Taxonomy" id="688269"/>
    <lineage>
        <taxon>Bacteria</taxon>
        <taxon>Thermotogati</taxon>
        <taxon>Thermotogota</taxon>
        <taxon>Thermotogae</taxon>
        <taxon>Thermotogales</taxon>
        <taxon>Thermotogaceae</taxon>
        <taxon>Pseudothermotoga</taxon>
    </lineage>
</organism>
<dbReference type="RefSeq" id="WP_013932615.1">
    <property type="nucleotide sequence ID" value="NC_015707.1"/>
</dbReference>
<sequence>MVEPYSSGLLKEDPYAKKVVIMARVVAVLRGKLENRKLSLIPMPSRALKRYEIHELIVTDEQEAAPGKEVNKIAYLAFVEILNPGVAVVGDKVILQDGKTVGRIAGFDETHMPNHENIVIKVEKRMSGEEMGINVDDLIIFLKE</sequence>
<dbReference type="OrthoDB" id="4557435at2"/>
<dbReference type="KEGG" id="tta:Theth_1335"/>
<dbReference type="InterPro" id="IPR054210">
    <property type="entry name" value="DUF6917"/>
</dbReference>
<feature type="domain" description="DUF6917" evidence="1">
    <location>
        <begin position="16"/>
        <end position="141"/>
    </location>
</feature>
<reference evidence="2 3" key="1">
    <citation type="submission" date="2010-11" db="EMBL/GenBank/DDBJ databases">
        <title>The complete genome of Thermotoga thermarum DSM 5069.</title>
        <authorList>
            <consortium name="US DOE Joint Genome Institute (JGI-PGF)"/>
            <person name="Lucas S."/>
            <person name="Copeland A."/>
            <person name="Lapidus A."/>
            <person name="Bruce D."/>
            <person name="Goodwin L."/>
            <person name="Pitluck S."/>
            <person name="Kyrpides N."/>
            <person name="Mavromatis K."/>
            <person name="Ivanova N."/>
            <person name="Zeytun A."/>
            <person name="Brettin T."/>
            <person name="Detter J.C."/>
            <person name="Tapia R."/>
            <person name="Han C."/>
            <person name="Land M."/>
            <person name="Hauser L."/>
            <person name="Markowitz V."/>
            <person name="Cheng J.-F."/>
            <person name="Hugenholtz P."/>
            <person name="Woyke T."/>
            <person name="Wu D."/>
            <person name="Spring S."/>
            <person name="Schroeder M."/>
            <person name="Brambilla E."/>
            <person name="Klenk H.-P."/>
            <person name="Eisen J.A."/>
        </authorList>
    </citation>
    <scope>NUCLEOTIDE SEQUENCE [LARGE SCALE GENOMIC DNA]</scope>
    <source>
        <strain evidence="2 3">DSM 5069</strain>
    </source>
</reference>
<dbReference type="HOGENOM" id="CLU_150479_0_0_0"/>
<keyword evidence="3" id="KW-1185">Reference proteome</keyword>
<evidence type="ECO:0000259" key="1">
    <source>
        <dbReference type="Pfam" id="PF21891"/>
    </source>
</evidence>
<dbReference type="AlphaFoldDB" id="F7YTV3"/>
<dbReference type="Pfam" id="PF21891">
    <property type="entry name" value="DUF6917"/>
    <property type="match status" value="1"/>
</dbReference>
<name>F7YTV3_9THEM</name>
<dbReference type="STRING" id="688269.Theth_1335"/>